<keyword evidence="1" id="KW-0812">Transmembrane</keyword>
<feature type="transmembrane region" description="Helical" evidence="1">
    <location>
        <begin position="80"/>
        <end position="104"/>
    </location>
</feature>
<evidence type="ECO:0000313" key="2">
    <source>
        <dbReference type="EMBL" id="RLV60196.1"/>
    </source>
</evidence>
<gene>
    <name evidence="2" type="ORF">D5018_07980</name>
</gene>
<evidence type="ECO:0000313" key="3">
    <source>
        <dbReference type="Proteomes" id="UP000281474"/>
    </source>
</evidence>
<comment type="caution">
    <text evidence="2">The sequence shown here is derived from an EMBL/GenBank/DDBJ whole genome shotgun (WGS) entry which is preliminary data.</text>
</comment>
<keyword evidence="1" id="KW-0472">Membrane</keyword>
<proteinExistence type="predicted"/>
<dbReference type="AlphaFoldDB" id="A0A3L8PXQ3"/>
<reference evidence="2 3" key="1">
    <citation type="submission" date="2018-09" db="EMBL/GenBank/DDBJ databases">
        <title>Phylogeny of the Shewanellaceae, and recommendation for two new genera, Pseudoshewanella and Parashewanella.</title>
        <authorList>
            <person name="Wang G."/>
        </authorList>
    </citation>
    <scope>NUCLEOTIDE SEQUENCE [LARGE SCALE GENOMIC DNA]</scope>
    <source>
        <strain evidence="2 3">C51</strain>
    </source>
</reference>
<organism evidence="2 3">
    <name type="scientific">Parashewanella curva</name>
    <dbReference type="NCBI Taxonomy" id="2338552"/>
    <lineage>
        <taxon>Bacteria</taxon>
        <taxon>Pseudomonadati</taxon>
        <taxon>Pseudomonadota</taxon>
        <taxon>Gammaproteobacteria</taxon>
        <taxon>Alteromonadales</taxon>
        <taxon>Shewanellaceae</taxon>
        <taxon>Parashewanella</taxon>
    </lineage>
</organism>
<sequence>MAAPVNGELIAAADNSAFPPLNKGKLEQQPLLGHTIQQPTKQTYNCNNSDLAEQKVVVKGFLQQKPKTPDSNCSHYTKKFSLVAAPITISTGVGGAGCALIKHFSTQLGLNDFESTLAGVALIFAAFIIGVTLTVLLCKMTSRNNFPGSNA</sequence>
<dbReference type="RefSeq" id="WP_121838483.1">
    <property type="nucleotide sequence ID" value="NZ_ML014768.1"/>
</dbReference>
<feature type="transmembrane region" description="Helical" evidence="1">
    <location>
        <begin position="116"/>
        <end position="138"/>
    </location>
</feature>
<dbReference type="EMBL" id="QZEI01000019">
    <property type="protein sequence ID" value="RLV60196.1"/>
    <property type="molecule type" value="Genomic_DNA"/>
</dbReference>
<keyword evidence="3" id="KW-1185">Reference proteome</keyword>
<dbReference type="Proteomes" id="UP000281474">
    <property type="component" value="Unassembled WGS sequence"/>
</dbReference>
<keyword evidence="1" id="KW-1133">Transmembrane helix</keyword>
<evidence type="ECO:0000256" key="1">
    <source>
        <dbReference type="SAM" id="Phobius"/>
    </source>
</evidence>
<name>A0A3L8PXQ3_9GAMM</name>
<accession>A0A3L8PXQ3</accession>
<protein>
    <submittedName>
        <fullName evidence="2">Uncharacterized protein</fullName>
    </submittedName>
</protein>